<dbReference type="AlphaFoldDB" id="A0AAV5UAZ7"/>
<sequence>KLLKERERRAREAAAFRELRDTLESADSKAFWRMEKVDIIEGAVYLIRRLAGGTVAIDRRLDYDSFKIDRVQVEKIRRSRESEAVKNLKDTLITYFK</sequence>
<protein>
    <recommendedName>
        <fullName evidence="1">BHLH domain-containing protein</fullName>
    </recommendedName>
</protein>
<comment type="caution">
    <text evidence="2">The sequence shown here is derived from an EMBL/GenBank/DDBJ whole genome shotgun (WGS) entry which is preliminary data.</text>
</comment>
<reference evidence="2" key="1">
    <citation type="submission" date="2023-10" db="EMBL/GenBank/DDBJ databases">
        <title>Genome assembly of Pristionchus species.</title>
        <authorList>
            <person name="Yoshida K."/>
            <person name="Sommer R.J."/>
        </authorList>
    </citation>
    <scope>NUCLEOTIDE SEQUENCE</scope>
    <source>
        <strain evidence="2">RS0144</strain>
    </source>
</reference>
<proteinExistence type="predicted"/>
<dbReference type="Proteomes" id="UP001432027">
    <property type="component" value="Unassembled WGS sequence"/>
</dbReference>
<name>A0AAV5UAZ7_9BILA</name>
<feature type="domain" description="BHLH" evidence="1">
    <location>
        <begin position="1"/>
        <end position="50"/>
    </location>
</feature>
<dbReference type="SUPFAM" id="SSF47459">
    <property type="entry name" value="HLH, helix-loop-helix DNA-binding domain"/>
    <property type="match status" value="1"/>
</dbReference>
<organism evidence="2 3">
    <name type="scientific">Pristionchus entomophagus</name>
    <dbReference type="NCBI Taxonomy" id="358040"/>
    <lineage>
        <taxon>Eukaryota</taxon>
        <taxon>Metazoa</taxon>
        <taxon>Ecdysozoa</taxon>
        <taxon>Nematoda</taxon>
        <taxon>Chromadorea</taxon>
        <taxon>Rhabditida</taxon>
        <taxon>Rhabditina</taxon>
        <taxon>Diplogasteromorpha</taxon>
        <taxon>Diplogasteroidea</taxon>
        <taxon>Neodiplogasteridae</taxon>
        <taxon>Pristionchus</taxon>
    </lineage>
</organism>
<gene>
    <name evidence="2" type="ORF">PENTCL1PPCAC_25694</name>
</gene>
<dbReference type="InterPro" id="IPR011598">
    <property type="entry name" value="bHLH_dom"/>
</dbReference>
<evidence type="ECO:0000259" key="1">
    <source>
        <dbReference type="PROSITE" id="PS50888"/>
    </source>
</evidence>
<accession>A0AAV5UAZ7</accession>
<keyword evidence="3" id="KW-1185">Reference proteome</keyword>
<feature type="non-terminal residue" evidence="2">
    <location>
        <position position="97"/>
    </location>
</feature>
<dbReference type="Pfam" id="PF00010">
    <property type="entry name" value="HLH"/>
    <property type="match status" value="1"/>
</dbReference>
<feature type="non-terminal residue" evidence="2">
    <location>
        <position position="1"/>
    </location>
</feature>
<dbReference type="GO" id="GO:0046983">
    <property type="term" value="F:protein dimerization activity"/>
    <property type="evidence" value="ECO:0007669"/>
    <property type="project" value="InterPro"/>
</dbReference>
<evidence type="ECO:0000313" key="2">
    <source>
        <dbReference type="EMBL" id="GMT03520.1"/>
    </source>
</evidence>
<dbReference type="EMBL" id="BTSX01000006">
    <property type="protein sequence ID" value="GMT03520.1"/>
    <property type="molecule type" value="Genomic_DNA"/>
</dbReference>
<dbReference type="PROSITE" id="PS50888">
    <property type="entry name" value="BHLH"/>
    <property type="match status" value="1"/>
</dbReference>
<dbReference type="InterPro" id="IPR036638">
    <property type="entry name" value="HLH_DNA-bd_sf"/>
</dbReference>
<evidence type="ECO:0000313" key="3">
    <source>
        <dbReference type="Proteomes" id="UP001432027"/>
    </source>
</evidence>
<dbReference type="Gene3D" id="4.10.280.10">
    <property type="entry name" value="Helix-loop-helix DNA-binding domain"/>
    <property type="match status" value="1"/>
</dbReference>